<sequence length="101" mass="10549">MPLILTASLALSHSTRPALLPYLFSVHASQASSLHYPGPTITAIRDAPSFPVQTISPAIAHRSYLAPKAGRVGNDSCCGDLLSIMWIACSGSTMAATSQPL</sequence>
<accession>A0A067PAM8</accession>
<gene>
    <name evidence="1" type="ORF">JAAARDRAFT_40658</name>
</gene>
<dbReference type="EMBL" id="KL197744">
    <property type="protein sequence ID" value="KDQ51834.1"/>
    <property type="molecule type" value="Genomic_DNA"/>
</dbReference>
<dbReference type="AlphaFoldDB" id="A0A067PAM8"/>
<dbReference type="HOGENOM" id="CLU_2292111_0_0_1"/>
<dbReference type="InParanoid" id="A0A067PAM8"/>
<evidence type="ECO:0000313" key="2">
    <source>
        <dbReference type="Proteomes" id="UP000027265"/>
    </source>
</evidence>
<name>A0A067PAM8_9AGAM</name>
<evidence type="ECO:0000313" key="1">
    <source>
        <dbReference type="EMBL" id="KDQ51834.1"/>
    </source>
</evidence>
<protein>
    <submittedName>
        <fullName evidence="1">Uncharacterized protein</fullName>
    </submittedName>
</protein>
<dbReference type="Proteomes" id="UP000027265">
    <property type="component" value="Unassembled WGS sequence"/>
</dbReference>
<proteinExistence type="predicted"/>
<keyword evidence="2" id="KW-1185">Reference proteome</keyword>
<reference evidence="2" key="1">
    <citation type="journal article" date="2014" name="Proc. Natl. Acad. Sci. U.S.A.">
        <title>Extensive sampling of basidiomycete genomes demonstrates inadequacy of the white-rot/brown-rot paradigm for wood decay fungi.</title>
        <authorList>
            <person name="Riley R."/>
            <person name="Salamov A.A."/>
            <person name="Brown D.W."/>
            <person name="Nagy L.G."/>
            <person name="Floudas D."/>
            <person name="Held B.W."/>
            <person name="Levasseur A."/>
            <person name="Lombard V."/>
            <person name="Morin E."/>
            <person name="Otillar R."/>
            <person name="Lindquist E.A."/>
            <person name="Sun H."/>
            <person name="LaButti K.M."/>
            <person name="Schmutz J."/>
            <person name="Jabbour D."/>
            <person name="Luo H."/>
            <person name="Baker S.E."/>
            <person name="Pisabarro A.G."/>
            <person name="Walton J.D."/>
            <person name="Blanchette R.A."/>
            <person name="Henrissat B."/>
            <person name="Martin F."/>
            <person name="Cullen D."/>
            <person name="Hibbett D.S."/>
            <person name="Grigoriev I.V."/>
        </authorList>
    </citation>
    <scope>NUCLEOTIDE SEQUENCE [LARGE SCALE GENOMIC DNA]</scope>
    <source>
        <strain evidence="2">MUCL 33604</strain>
    </source>
</reference>
<organism evidence="1 2">
    <name type="scientific">Jaapia argillacea MUCL 33604</name>
    <dbReference type="NCBI Taxonomy" id="933084"/>
    <lineage>
        <taxon>Eukaryota</taxon>
        <taxon>Fungi</taxon>
        <taxon>Dikarya</taxon>
        <taxon>Basidiomycota</taxon>
        <taxon>Agaricomycotina</taxon>
        <taxon>Agaricomycetes</taxon>
        <taxon>Agaricomycetidae</taxon>
        <taxon>Jaapiales</taxon>
        <taxon>Jaapiaceae</taxon>
        <taxon>Jaapia</taxon>
    </lineage>
</organism>